<evidence type="ECO:0000313" key="1">
    <source>
        <dbReference type="EMBL" id="QHT67113.1"/>
    </source>
</evidence>
<dbReference type="KEGG" id="rhoz:GXP67_10855"/>
<dbReference type="Pfam" id="PF08309">
    <property type="entry name" value="LVIVD"/>
    <property type="match status" value="2"/>
</dbReference>
<dbReference type="Proteomes" id="UP000480178">
    <property type="component" value="Chromosome"/>
</dbReference>
<name>A0A6C0GHB0_9BACT</name>
<sequence>MNIIFKPFNNLLIGLVVLNLFNNCVPETEPDPPVTQKGYRPVYASYEEIRTVQTLSPQALIHPGKIYVKGDFLFVNDVNQGIHIINNQNPVSPQPISFISIPGNVDIAVKDNILYADNATDLVALDISNPNDIKLVKRIMNTFPYPKFPPYTNVKFECVDPSKGIVVRWEEAELQDAKCFR</sequence>
<gene>
    <name evidence="1" type="ORF">GXP67_10855</name>
</gene>
<dbReference type="AlphaFoldDB" id="A0A6C0GHB0"/>
<evidence type="ECO:0000313" key="2">
    <source>
        <dbReference type="Proteomes" id="UP000480178"/>
    </source>
</evidence>
<protein>
    <recommendedName>
        <fullName evidence="3">LVIVD repeat-containing protein</fullName>
    </recommendedName>
</protein>
<reference evidence="1 2" key="1">
    <citation type="submission" date="2020-01" db="EMBL/GenBank/DDBJ databases">
        <authorList>
            <person name="Kim M.K."/>
        </authorList>
    </citation>
    <scope>NUCLEOTIDE SEQUENCE [LARGE SCALE GENOMIC DNA]</scope>
    <source>
        <strain evidence="1 2">172606-1</strain>
    </source>
</reference>
<dbReference type="InterPro" id="IPR013211">
    <property type="entry name" value="LVIVD"/>
</dbReference>
<dbReference type="RefSeq" id="WP_162443156.1">
    <property type="nucleotide sequence ID" value="NZ_CP048222.1"/>
</dbReference>
<keyword evidence="2" id="KW-1185">Reference proteome</keyword>
<accession>A0A6C0GHB0</accession>
<organism evidence="1 2">
    <name type="scientific">Rhodocytophaga rosea</name>
    <dbReference type="NCBI Taxonomy" id="2704465"/>
    <lineage>
        <taxon>Bacteria</taxon>
        <taxon>Pseudomonadati</taxon>
        <taxon>Bacteroidota</taxon>
        <taxon>Cytophagia</taxon>
        <taxon>Cytophagales</taxon>
        <taxon>Rhodocytophagaceae</taxon>
        <taxon>Rhodocytophaga</taxon>
    </lineage>
</organism>
<proteinExistence type="predicted"/>
<dbReference type="EMBL" id="CP048222">
    <property type="protein sequence ID" value="QHT67113.1"/>
    <property type="molecule type" value="Genomic_DNA"/>
</dbReference>
<evidence type="ECO:0008006" key="3">
    <source>
        <dbReference type="Google" id="ProtNLM"/>
    </source>
</evidence>